<keyword evidence="10" id="KW-1185">Reference proteome</keyword>
<evidence type="ECO:0000256" key="8">
    <source>
        <dbReference type="RuleBase" id="RU000488"/>
    </source>
</evidence>
<dbReference type="Gene3D" id="1.50.40.10">
    <property type="entry name" value="Mitochondrial carrier domain"/>
    <property type="match status" value="1"/>
</dbReference>
<dbReference type="GO" id="GO:0055085">
    <property type="term" value="P:transmembrane transport"/>
    <property type="evidence" value="ECO:0007669"/>
    <property type="project" value="InterPro"/>
</dbReference>
<dbReference type="Proteomes" id="UP000678499">
    <property type="component" value="Unassembled WGS sequence"/>
</dbReference>
<dbReference type="InterPro" id="IPR018108">
    <property type="entry name" value="MCP_transmembrane"/>
</dbReference>
<dbReference type="PROSITE" id="PS50920">
    <property type="entry name" value="SOLCAR"/>
    <property type="match status" value="3"/>
</dbReference>
<dbReference type="InterPro" id="IPR002067">
    <property type="entry name" value="MCP"/>
</dbReference>
<comment type="similarity">
    <text evidence="2 8">Belongs to the mitochondrial carrier (TC 2.A.29) family.</text>
</comment>
<organism evidence="9">
    <name type="scientific">Notodromas monacha</name>
    <dbReference type="NCBI Taxonomy" id="399045"/>
    <lineage>
        <taxon>Eukaryota</taxon>
        <taxon>Metazoa</taxon>
        <taxon>Ecdysozoa</taxon>
        <taxon>Arthropoda</taxon>
        <taxon>Crustacea</taxon>
        <taxon>Oligostraca</taxon>
        <taxon>Ostracoda</taxon>
        <taxon>Podocopa</taxon>
        <taxon>Podocopida</taxon>
        <taxon>Cypridocopina</taxon>
        <taxon>Cypridoidea</taxon>
        <taxon>Cyprididae</taxon>
        <taxon>Notodromas</taxon>
    </lineage>
</organism>
<proteinExistence type="inferred from homology"/>
<accession>A0A7R9GDZ4</accession>
<keyword evidence="4 7" id="KW-0812">Transmembrane</keyword>
<keyword evidence="6 7" id="KW-0472">Membrane</keyword>
<keyword evidence="5" id="KW-0677">Repeat</keyword>
<evidence type="ECO:0000256" key="5">
    <source>
        <dbReference type="ARBA" id="ARBA00022737"/>
    </source>
</evidence>
<evidence type="ECO:0000256" key="3">
    <source>
        <dbReference type="ARBA" id="ARBA00022448"/>
    </source>
</evidence>
<dbReference type="OrthoDB" id="18574at2759"/>
<comment type="subcellular location">
    <subcellularLocation>
        <location evidence="1">Membrane</location>
        <topology evidence="1">Multi-pass membrane protein</topology>
    </subcellularLocation>
</comment>
<feature type="non-terminal residue" evidence="9">
    <location>
        <position position="1"/>
    </location>
</feature>
<dbReference type="PRINTS" id="PR00926">
    <property type="entry name" value="MITOCARRIER"/>
</dbReference>
<dbReference type="GO" id="GO:0016020">
    <property type="term" value="C:membrane"/>
    <property type="evidence" value="ECO:0007669"/>
    <property type="project" value="UniProtKB-SubCell"/>
</dbReference>
<feature type="repeat" description="Solcar" evidence="7">
    <location>
        <begin position="12"/>
        <end position="104"/>
    </location>
</feature>
<feature type="repeat" description="Solcar" evidence="7">
    <location>
        <begin position="217"/>
        <end position="313"/>
    </location>
</feature>
<evidence type="ECO:0000313" key="10">
    <source>
        <dbReference type="Proteomes" id="UP000678499"/>
    </source>
</evidence>
<dbReference type="EMBL" id="CAJPEX010001463">
    <property type="protein sequence ID" value="CAG0919223.1"/>
    <property type="molecule type" value="Genomic_DNA"/>
</dbReference>
<gene>
    <name evidence="9" type="ORF">NMOB1V02_LOCUS6755</name>
</gene>
<dbReference type="AlphaFoldDB" id="A0A7R9GDZ4"/>
<sequence>MVGYDPDAETHLSQTEYALAGAGSGIITRLLCQPFDVLKIRFQIQTEMRTSTTKPKYRSLIQATKKILREEGSQAFWKGHLPAQLLSIAFGGVQFTSFELFTKIAWLLDAPGSGHSGHHHGHILHFFCGVCAGVTATTLTFPLDLIRTCLVAQGEPKVHKSVYAVGASVIKKNGYRGLFQGLVPAAIQVAPFTGLQFGFYSFFSHLIMPKSDQGREKTVLRTLLSGGLSGMAAKSLVYPLDVAKKRMQIQNMEEIRAPHFGKLKKYRNLVHCMQSMMKHEGMRGLFKGYSASLWKAALSSGFHFCIYEQICNFFRYHPIRLLHLLKHGVLLQTSHGHESDFRDPGAVPRSSLGLRKPRMTQLLVHELQQVFLDVARDSFIYNFILRQALFDLRAERNTNPDYVRSGWPESILRILFERVAVVEEARRKGRARYLPKDSFSVVVKAKVSRVAPLASS</sequence>
<feature type="repeat" description="Solcar" evidence="7">
    <location>
        <begin position="120"/>
        <end position="206"/>
    </location>
</feature>
<evidence type="ECO:0000256" key="6">
    <source>
        <dbReference type="ARBA" id="ARBA00023136"/>
    </source>
</evidence>
<evidence type="ECO:0000256" key="4">
    <source>
        <dbReference type="ARBA" id="ARBA00022692"/>
    </source>
</evidence>
<dbReference type="Pfam" id="PF00153">
    <property type="entry name" value="Mito_carr"/>
    <property type="match status" value="3"/>
</dbReference>
<evidence type="ECO:0000256" key="1">
    <source>
        <dbReference type="ARBA" id="ARBA00004141"/>
    </source>
</evidence>
<dbReference type="SUPFAM" id="SSF103506">
    <property type="entry name" value="Mitochondrial carrier"/>
    <property type="match status" value="1"/>
</dbReference>
<dbReference type="InterPro" id="IPR023395">
    <property type="entry name" value="MCP_dom_sf"/>
</dbReference>
<reference evidence="9" key="1">
    <citation type="submission" date="2020-11" db="EMBL/GenBank/DDBJ databases">
        <authorList>
            <person name="Tran Van P."/>
        </authorList>
    </citation>
    <scope>NUCLEOTIDE SEQUENCE</scope>
</reference>
<evidence type="ECO:0000256" key="2">
    <source>
        <dbReference type="ARBA" id="ARBA00006375"/>
    </source>
</evidence>
<evidence type="ECO:0008006" key="11">
    <source>
        <dbReference type="Google" id="ProtNLM"/>
    </source>
</evidence>
<dbReference type="PANTHER" id="PTHR24089">
    <property type="entry name" value="SOLUTE CARRIER FAMILY 25"/>
    <property type="match status" value="1"/>
</dbReference>
<evidence type="ECO:0000256" key="7">
    <source>
        <dbReference type="PROSITE-ProRule" id="PRU00282"/>
    </source>
</evidence>
<evidence type="ECO:0000313" key="9">
    <source>
        <dbReference type="EMBL" id="CAD7279071.1"/>
    </source>
</evidence>
<dbReference type="EMBL" id="OA883500">
    <property type="protein sequence ID" value="CAD7279071.1"/>
    <property type="molecule type" value="Genomic_DNA"/>
</dbReference>
<protein>
    <recommendedName>
        <fullName evidence="11">Mitochondrial thiamine pyrophosphate carrier</fullName>
    </recommendedName>
</protein>
<name>A0A7R9GDZ4_9CRUS</name>
<keyword evidence="3 8" id="KW-0813">Transport</keyword>